<gene>
    <name evidence="2" type="ORF">A3K89_10590</name>
</gene>
<dbReference type="Proteomes" id="UP000077519">
    <property type="component" value="Unassembled WGS sequence"/>
</dbReference>
<accession>A0A177Y938</accession>
<keyword evidence="1" id="KW-1133">Transmembrane helix</keyword>
<proteinExistence type="predicted"/>
<evidence type="ECO:0000313" key="3">
    <source>
        <dbReference type="Proteomes" id="UP000077519"/>
    </source>
</evidence>
<feature type="transmembrane region" description="Helical" evidence="1">
    <location>
        <begin position="49"/>
        <end position="80"/>
    </location>
</feature>
<dbReference type="EMBL" id="LVHI01000037">
    <property type="protein sequence ID" value="OAK51719.1"/>
    <property type="molecule type" value="Genomic_DNA"/>
</dbReference>
<comment type="caution">
    <text evidence="2">The sequence shown here is derived from an EMBL/GenBank/DDBJ whole genome shotgun (WGS) entry which is preliminary data.</text>
</comment>
<dbReference type="AlphaFoldDB" id="A0A177Y938"/>
<evidence type="ECO:0000313" key="2">
    <source>
        <dbReference type="EMBL" id="OAK51719.1"/>
    </source>
</evidence>
<keyword evidence="1" id="KW-0472">Membrane</keyword>
<evidence type="ECO:0000256" key="1">
    <source>
        <dbReference type="SAM" id="Phobius"/>
    </source>
</evidence>
<reference evidence="2 3" key="1">
    <citation type="submission" date="2016-03" db="EMBL/GenBank/DDBJ databases">
        <title>Genome sequence of Rhodococcus kyotonensis KB10.</title>
        <authorList>
            <person name="Jeong H."/>
            <person name="Hong C.E."/>
            <person name="Jo S.H."/>
            <person name="Park J.M."/>
        </authorList>
    </citation>
    <scope>NUCLEOTIDE SEQUENCE [LARGE SCALE GENOMIC DNA]</scope>
    <source>
        <strain evidence="2 3">KB10</strain>
    </source>
</reference>
<sequence>MEVQRRHERDIEQCLSGLMRADATAAQAVARALDEFRSVGDDVRGFVPVAIGLAFLIDAAVSLLISAGVVSAGAILFALVDEFGTDNWDMIESAVPSSFYEDAGPVDESGVRERIQDATVPGRNRPVRQVATEEQLRDLWDELTAEGRVVENSDYPGKVMELPDGTKVMMRETSKSGGATLDIYYPGSGTAKVHVA</sequence>
<keyword evidence="1" id="KW-0812">Transmembrane</keyword>
<name>A0A177Y938_9NOCA</name>
<organism evidence="2 3">
    <name type="scientific">Rhodococcoides kyotonense</name>
    <dbReference type="NCBI Taxonomy" id="398843"/>
    <lineage>
        <taxon>Bacteria</taxon>
        <taxon>Bacillati</taxon>
        <taxon>Actinomycetota</taxon>
        <taxon>Actinomycetes</taxon>
        <taxon>Mycobacteriales</taxon>
        <taxon>Nocardiaceae</taxon>
        <taxon>Rhodococcoides</taxon>
    </lineage>
</organism>
<protein>
    <submittedName>
        <fullName evidence="2">Uncharacterized protein</fullName>
    </submittedName>
</protein>
<keyword evidence="3" id="KW-1185">Reference proteome</keyword>